<dbReference type="RefSeq" id="WP_152661014.1">
    <property type="nucleotide sequence ID" value="NZ_CP036422.1"/>
</dbReference>
<sequence>MASIKKQTTISALLLVGAASVAGLLFLSKPPAKMAEPEYRPVTVDVAVAVKETIQVHVQAQGTVTPLRETALIAEVSGRIIETADHFLVGGFIAEGEVLLRIDPRDYQTELLRAQASVESAESNLAQEKGRTEVALREWQKLPTNAQRSQEAKDLYLRKPQLELAEAQLLAAMADLNTARDRLERTIIKAPYNAIIRSKDSELGQFVGAGTRLASVFSVNQAEVRLPIPQSKLDYLVLPGVEGYAGGASIDLYTDVAGEVKHWPATLHRTEGVFDERSRALYTVARINDPYALATDEREPLRLGTFVNADISGREFDDIVALPRYILRAGNHLWVVDEDNILRNRKVDVLRTGGDVIYVSAGLDEGEQVSLTVLDASLIGTQVKVESSTPSDLMHDSGSPALEAETPVEELVSEEPAFDAADAPVDPVTAALEE</sequence>
<reference evidence="3 4" key="1">
    <citation type="submission" date="2019-02" db="EMBL/GenBank/DDBJ databases">
        <authorList>
            <person name="Li S.-H."/>
        </authorList>
    </citation>
    <scope>NUCLEOTIDE SEQUENCE [LARGE SCALE GENOMIC DNA]</scope>
    <source>
        <strain evidence="3 4">IMCC14385</strain>
    </source>
</reference>
<evidence type="ECO:0000256" key="1">
    <source>
        <dbReference type="ARBA" id="ARBA00009477"/>
    </source>
</evidence>
<evidence type="ECO:0000256" key="2">
    <source>
        <dbReference type="SAM" id="MobiDB-lite"/>
    </source>
</evidence>
<proteinExistence type="inferred from homology"/>
<accession>A0A5P9NGH0</accession>
<organism evidence="3 4">
    <name type="scientific">Halioglobus maricola</name>
    <dbReference type="NCBI Taxonomy" id="2601894"/>
    <lineage>
        <taxon>Bacteria</taxon>
        <taxon>Pseudomonadati</taxon>
        <taxon>Pseudomonadota</taxon>
        <taxon>Gammaproteobacteria</taxon>
        <taxon>Cellvibrionales</taxon>
        <taxon>Halieaceae</taxon>
        <taxon>Halioglobus</taxon>
    </lineage>
</organism>
<gene>
    <name evidence="3" type="ORF">EY643_04210</name>
</gene>
<dbReference type="Gene3D" id="2.40.50.100">
    <property type="match status" value="1"/>
</dbReference>
<dbReference type="NCBIfam" id="TIGR01730">
    <property type="entry name" value="RND_mfp"/>
    <property type="match status" value="1"/>
</dbReference>
<comment type="similarity">
    <text evidence="1">Belongs to the membrane fusion protein (MFP) (TC 8.A.1) family.</text>
</comment>
<name>A0A5P9NGH0_9GAMM</name>
<feature type="compositionally biased region" description="Acidic residues" evidence="2">
    <location>
        <begin position="406"/>
        <end position="417"/>
    </location>
</feature>
<dbReference type="GO" id="GO:1990281">
    <property type="term" value="C:efflux pump complex"/>
    <property type="evidence" value="ECO:0007669"/>
    <property type="project" value="TreeGrafter"/>
</dbReference>
<dbReference type="SUPFAM" id="SSF111369">
    <property type="entry name" value="HlyD-like secretion proteins"/>
    <property type="match status" value="1"/>
</dbReference>
<dbReference type="PANTHER" id="PTHR30469:SF12">
    <property type="entry name" value="MULTIDRUG RESISTANCE PROTEIN MDTA"/>
    <property type="match status" value="1"/>
</dbReference>
<dbReference type="PANTHER" id="PTHR30469">
    <property type="entry name" value="MULTIDRUG RESISTANCE PROTEIN MDTA"/>
    <property type="match status" value="1"/>
</dbReference>
<protein>
    <submittedName>
        <fullName evidence="3">Efflux RND transporter periplasmic adaptor subunit</fullName>
    </submittedName>
</protein>
<dbReference type="AlphaFoldDB" id="A0A5P9NGH0"/>
<dbReference type="Gene3D" id="2.40.30.170">
    <property type="match status" value="1"/>
</dbReference>
<dbReference type="Gene3D" id="1.10.287.470">
    <property type="entry name" value="Helix hairpin bin"/>
    <property type="match status" value="1"/>
</dbReference>
<evidence type="ECO:0000313" key="4">
    <source>
        <dbReference type="Proteomes" id="UP000326287"/>
    </source>
</evidence>
<dbReference type="InterPro" id="IPR006143">
    <property type="entry name" value="RND_pump_MFP"/>
</dbReference>
<keyword evidence="4" id="KW-1185">Reference proteome</keyword>
<dbReference type="Gene3D" id="2.40.420.20">
    <property type="match status" value="1"/>
</dbReference>
<feature type="compositionally biased region" description="Low complexity" evidence="2">
    <location>
        <begin position="418"/>
        <end position="434"/>
    </location>
</feature>
<dbReference type="GO" id="GO:0015562">
    <property type="term" value="F:efflux transmembrane transporter activity"/>
    <property type="evidence" value="ECO:0007669"/>
    <property type="project" value="TreeGrafter"/>
</dbReference>
<dbReference type="OrthoDB" id="5730196at2"/>
<feature type="region of interest" description="Disordered" evidence="2">
    <location>
        <begin position="388"/>
        <end position="434"/>
    </location>
</feature>
<dbReference type="EMBL" id="CP036422">
    <property type="protein sequence ID" value="QFU74907.1"/>
    <property type="molecule type" value="Genomic_DNA"/>
</dbReference>
<dbReference type="Proteomes" id="UP000326287">
    <property type="component" value="Chromosome"/>
</dbReference>
<dbReference type="KEGG" id="halc:EY643_04210"/>
<evidence type="ECO:0000313" key="3">
    <source>
        <dbReference type="EMBL" id="QFU74907.1"/>
    </source>
</evidence>